<feature type="signal peptide" evidence="1">
    <location>
        <begin position="1"/>
        <end position="21"/>
    </location>
</feature>
<evidence type="ECO:0000313" key="2">
    <source>
        <dbReference type="EMBL" id="JAC79886.1"/>
    </source>
</evidence>
<feature type="chain" id="PRO_5001610231" evidence="1">
    <location>
        <begin position="22"/>
        <end position="281"/>
    </location>
</feature>
<evidence type="ECO:0000256" key="1">
    <source>
        <dbReference type="SAM" id="SignalP"/>
    </source>
</evidence>
<gene>
    <name evidence="2" type="ORF">TSPGSL018_11611</name>
</gene>
<dbReference type="AlphaFoldDB" id="A0A061SAS8"/>
<sequence length="281" mass="31966">MICLESLVLLMTLFALPKVFCETKIENFIRSVSGPLADLCTPRYYLMPSCESFIPGLYLSTSSVGRPKLLPSTVEIRRRIQGLTQSRFPSRRSGVLRYGLYPYLERTPFTKRQEAVGTMIDQNKPLHVFEIGAYFNPVYLFLQSHCPRTYSILEPILDPLSVRVMCPKGNSGSESTVVNILPLTFHEFSIGRFQKNLQDPDAVICIGCDVKFGPKPDAILQVFKNFTFYLEYATDYLPSSKAFGDMSSSSRAVKELHSQEILFEANTTSLWRRKLQVFKVQ</sequence>
<organism evidence="2">
    <name type="scientific">Tetraselmis sp. GSL018</name>
    <dbReference type="NCBI Taxonomy" id="582737"/>
    <lineage>
        <taxon>Eukaryota</taxon>
        <taxon>Viridiplantae</taxon>
        <taxon>Chlorophyta</taxon>
        <taxon>core chlorophytes</taxon>
        <taxon>Chlorodendrophyceae</taxon>
        <taxon>Chlorodendrales</taxon>
        <taxon>Chlorodendraceae</taxon>
        <taxon>Tetraselmis</taxon>
    </lineage>
</organism>
<name>A0A061SAS8_9CHLO</name>
<dbReference type="EMBL" id="GBEZ01005419">
    <property type="protein sequence ID" value="JAC79886.1"/>
    <property type="molecule type" value="Transcribed_RNA"/>
</dbReference>
<keyword evidence="1" id="KW-0732">Signal</keyword>
<reference evidence="2" key="1">
    <citation type="submission" date="2014-05" db="EMBL/GenBank/DDBJ databases">
        <title>The transcriptome of the halophilic microalga Tetraselmis sp. GSL018 isolated from the Great Salt Lake, Utah.</title>
        <authorList>
            <person name="Jinkerson R.E."/>
            <person name="D'Adamo S."/>
            <person name="Posewitz M.C."/>
        </authorList>
    </citation>
    <scope>NUCLEOTIDE SEQUENCE</scope>
    <source>
        <strain evidence="2">GSL018</strain>
    </source>
</reference>
<accession>A0A061SAS8</accession>
<protein>
    <submittedName>
        <fullName evidence="2">Uncharacterized protein</fullName>
    </submittedName>
</protein>
<proteinExistence type="predicted"/>